<protein>
    <submittedName>
        <fullName evidence="1">Uncharacterized protein</fullName>
    </submittedName>
</protein>
<evidence type="ECO:0000313" key="1">
    <source>
        <dbReference type="EMBL" id="JAD46852.1"/>
    </source>
</evidence>
<reference evidence="1" key="2">
    <citation type="journal article" date="2015" name="Data Brief">
        <title>Shoot transcriptome of the giant reed, Arundo donax.</title>
        <authorList>
            <person name="Barrero R.A."/>
            <person name="Guerrero F.D."/>
            <person name="Moolhuijzen P."/>
            <person name="Goolsby J.A."/>
            <person name="Tidwell J."/>
            <person name="Bellgard S.E."/>
            <person name="Bellgard M.I."/>
        </authorList>
    </citation>
    <scope>NUCLEOTIDE SEQUENCE</scope>
    <source>
        <tissue evidence="1">Shoot tissue taken approximately 20 cm above the soil surface</tissue>
    </source>
</reference>
<sequence length="36" mass="4162">MPVVFCSTEFKKPWHSNPIRFLFLCPKPITNKGGLK</sequence>
<dbReference type="EMBL" id="GBRH01251043">
    <property type="protein sequence ID" value="JAD46852.1"/>
    <property type="molecule type" value="Transcribed_RNA"/>
</dbReference>
<name>A0A0A9AIB9_ARUDO</name>
<proteinExistence type="predicted"/>
<accession>A0A0A9AIB9</accession>
<dbReference type="AlphaFoldDB" id="A0A0A9AIB9"/>
<organism evidence="1">
    <name type="scientific">Arundo donax</name>
    <name type="common">Giant reed</name>
    <name type="synonym">Donax arundinaceus</name>
    <dbReference type="NCBI Taxonomy" id="35708"/>
    <lineage>
        <taxon>Eukaryota</taxon>
        <taxon>Viridiplantae</taxon>
        <taxon>Streptophyta</taxon>
        <taxon>Embryophyta</taxon>
        <taxon>Tracheophyta</taxon>
        <taxon>Spermatophyta</taxon>
        <taxon>Magnoliopsida</taxon>
        <taxon>Liliopsida</taxon>
        <taxon>Poales</taxon>
        <taxon>Poaceae</taxon>
        <taxon>PACMAD clade</taxon>
        <taxon>Arundinoideae</taxon>
        <taxon>Arundineae</taxon>
        <taxon>Arundo</taxon>
    </lineage>
</organism>
<reference evidence="1" key="1">
    <citation type="submission" date="2014-09" db="EMBL/GenBank/DDBJ databases">
        <authorList>
            <person name="Magalhaes I.L.F."/>
            <person name="Oliveira U."/>
            <person name="Santos F.R."/>
            <person name="Vidigal T.H.D.A."/>
            <person name="Brescovit A.D."/>
            <person name="Santos A.J."/>
        </authorList>
    </citation>
    <scope>NUCLEOTIDE SEQUENCE</scope>
    <source>
        <tissue evidence="1">Shoot tissue taken approximately 20 cm above the soil surface</tissue>
    </source>
</reference>